<comment type="caution">
    <text evidence="4">The sequence shown here is derived from an EMBL/GenBank/DDBJ whole genome shotgun (WGS) entry which is preliminary data.</text>
</comment>
<feature type="repeat" description="ANK" evidence="1">
    <location>
        <begin position="514"/>
        <end position="546"/>
    </location>
</feature>
<evidence type="ECO:0000313" key="4">
    <source>
        <dbReference type="EMBL" id="RFU35640.1"/>
    </source>
</evidence>
<accession>A0A3E2HQK3</accession>
<evidence type="ECO:0000313" key="5">
    <source>
        <dbReference type="Proteomes" id="UP000258309"/>
    </source>
</evidence>
<dbReference type="OrthoDB" id="20872at2759"/>
<dbReference type="PRINTS" id="PR01415">
    <property type="entry name" value="ANKYRIN"/>
</dbReference>
<proteinExistence type="predicted"/>
<dbReference type="InterPro" id="IPR002110">
    <property type="entry name" value="Ankyrin_rpt"/>
</dbReference>
<dbReference type="Gene3D" id="1.25.40.20">
    <property type="entry name" value="Ankyrin repeat-containing domain"/>
    <property type="match status" value="2"/>
</dbReference>
<dbReference type="PROSITE" id="PS50088">
    <property type="entry name" value="ANK_REPEAT"/>
    <property type="match status" value="6"/>
</dbReference>
<dbReference type="OMA" id="IAPHEII"/>
<dbReference type="PANTHER" id="PTHR10622">
    <property type="entry name" value="HET DOMAIN-CONTAINING PROTEIN"/>
    <property type="match status" value="1"/>
</dbReference>
<keyword evidence="5" id="KW-1185">Reference proteome</keyword>
<dbReference type="PANTHER" id="PTHR10622:SF10">
    <property type="entry name" value="HET DOMAIN-CONTAINING PROTEIN"/>
    <property type="match status" value="1"/>
</dbReference>
<sequence>MRLLNTDSLEVEQFDDGKIPLYAILSHTWDNEEVTLQDMEGTLVPNKKGYEKVKRCSAVAMANGYKYVWIDTCCIDKTSSAELSEAINSMYRWYQDAEICYAYLADVPSKSFTDSRWFTRGWTLQELIAPSTVIFFDAEWKQLGTKIDLQQDISNCTGIPLSVFSDDNDLEMYSVAQRMSWAAKRTTSRTEDLAYCLLGIFGLNMPLIYGERETAFIRLQEEIMRLSEDHSLFAWKSPNDRGGLLATSPAAFINSGNIVQSSPFGTFNSPLTVSSRGIHLELRFIGIGHPGLGLAVLHCEESGKEDKPIAIYVKDLFLTMEQFERVRSEQFEWVDLRKIRPSQYPVRRICVRTGRMAYSRKPKHRGKLDSTSLDIYSSLMNFKSPTILLLVGAESGLQDIVWIALTQSDVKINFQDEFGQTALLRAARGGYKTIVMMLLAQSNINVDLKDNDNRTPLWWAAGEGHEAIVRLLLDKGANNEFGHTPLVQAARNGHTVVVQLLLDNGANIESKDEYGQTPLALAARKGYKAVVQLLLDKGANTESKDVHGQTPLWWAARMGREAVVRLLLDKGANTESKDVHGQTPLWCAARMGHEAIVQLLLDKGANIESEDNNRFPSMPLSLANKYGHRDVVQLLQSRQGHQH</sequence>
<dbReference type="InterPro" id="IPR010730">
    <property type="entry name" value="HET"/>
</dbReference>
<keyword evidence="1" id="KW-0040">ANK repeat</keyword>
<feature type="non-terminal residue" evidence="4">
    <location>
        <position position="1"/>
    </location>
</feature>
<dbReference type="Pfam" id="PF00023">
    <property type="entry name" value="Ank"/>
    <property type="match status" value="3"/>
</dbReference>
<dbReference type="SUPFAM" id="SSF48403">
    <property type="entry name" value="Ankyrin repeat"/>
    <property type="match status" value="1"/>
</dbReference>
<feature type="repeat" description="ANK" evidence="1">
    <location>
        <begin position="580"/>
        <end position="612"/>
    </location>
</feature>
<evidence type="ECO:0000256" key="1">
    <source>
        <dbReference type="PROSITE-ProRule" id="PRU00023"/>
    </source>
</evidence>
<dbReference type="InterPro" id="IPR058525">
    <property type="entry name" value="DUF8212"/>
</dbReference>
<dbReference type="PROSITE" id="PS50297">
    <property type="entry name" value="ANK_REP_REGION"/>
    <property type="match status" value="5"/>
</dbReference>
<protein>
    <submittedName>
        <fullName evidence="4">Uncharacterized protein</fullName>
    </submittedName>
</protein>
<feature type="domain" description="DUF8212" evidence="3">
    <location>
        <begin position="215"/>
        <end position="238"/>
    </location>
</feature>
<feature type="non-terminal residue" evidence="4">
    <location>
        <position position="643"/>
    </location>
</feature>
<name>A0A3E2HQK3_SCYLI</name>
<evidence type="ECO:0000259" key="3">
    <source>
        <dbReference type="Pfam" id="PF26640"/>
    </source>
</evidence>
<dbReference type="InterPro" id="IPR036770">
    <property type="entry name" value="Ankyrin_rpt-contain_sf"/>
</dbReference>
<dbReference type="STRING" id="5539.A0A3E2HQK3"/>
<dbReference type="Pfam" id="PF26640">
    <property type="entry name" value="DUF8212"/>
    <property type="match status" value="1"/>
</dbReference>
<feature type="repeat" description="ANK" evidence="1">
    <location>
        <begin position="452"/>
        <end position="478"/>
    </location>
</feature>
<reference evidence="4 5" key="1">
    <citation type="submission" date="2018-05" db="EMBL/GenBank/DDBJ databases">
        <title>Draft genome sequence of Scytalidium lignicola DSM 105466, a ubiquitous saprotrophic fungus.</title>
        <authorList>
            <person name="Buettner E."/>
            <person name="Gebauer A.M."/>
            <person name="Hofrichter M."/>
            <person name="Liers C."/>
            <person name="Kellner H."/>
        </authorList>
    </citation>
    <scope>NUCLEOTIDE SEQUENCE [LARGE SCALE GENOMIC DNA]</scope>
    <source>
        <strain evidence="4 5">DSM 105466</strain>
    </source>
</reference>
<dbReference type="SMART" id="SM00248">
    <property type="entry name" value="ANK"/>
    <property type="match status" value="6"/>
</dbReference>
<feature type="repeat" description="ANK" evidence="1">
    <location>
        <begin position="547"/>
        <end position="579"/>
    </location>
</feature>
<dbReference type="Pfam" id="PF12796">
    <property type="entry name" value="Ank_2"/>
    <property type="match status" value="1"/>
</dbReference>
<dbReference type="Proteomes" id="UP000258309">
    <property type="component" value="Unassembled WGS sequence"/>
</dbReference>
<dbReference type="EMBL" id="NCSJ02000006">
    <property type="protein sequence ID" value="RFU35640.1"/>
    <property type="molecule type" value="Genomic_DNA"/>
</dbReference>
<gene>
    <name evidence="4" type="ORF">B7463_g731</name>
</gene>
<evidence type="ECO:0000259" key="2">
    <source>
        <dbReference type="Pfam" id="PF06985"/>
    </source>
</evidence>
<feature type="domain" description="Heterokaryon incompatibility" evidence="2">
    <location>
        <begin position="22"/>
        <end position="107"/>
    </location>
</feature>
<dbReference type="Pfam" id="PF06985">
    <property type="entry name" value="HET"/>
    <property type="match status" value="1"/>
</dbReference>
<feature type="repeat" description="ANK" evidence="1">
    <location>
        <begin position="418"/>
        <end position="451"/>
    </location>
</feature>
<organism evidence="4 5">
    <name type="scientific">Scytalidium lignicola</name>
    <name type="common">Hyphomycete</name>
    <dbReference type="NCBI Taxonomy" id="5539"/>
    <lineage>
        <taxon>Eukaryota</taxon>
        <taxon>Fungi</taxon>
        <taxon>Dikarya</taxon>
        <taxon>Ascomycota</taxon>
        <taxon>Pezizomycotina</taxon>
        <taxon>Leotiomycetes</taxon>
        <taxon>Leotiomycetes incertae sedis</taxon>
        <taxon>Scytalidium</taxon>
    </lineage>
</organism>
<feature type="repeat" description="ANK" evidence="1">
    <location>
        <begin position="481"/>
        <end position="513"/>
    </location>
</feature>
<dbReference type="AlphaFoldDB" id="A0A3E2HQK3"/>